<reference evidence="1 2" key="2">
    <citation type="journal article" date="2022" name="Mol. Biol. Evol.">
        <title>Comparative Genomics Reveals Insights into the Divergent Evolution of Astigmatic Mites and Household Pest Adaptations.</title>
        <authorList>
            <person name="Xiong Q."/>
            <person name="Wan A.T."/>
            <person name="Liu X."/>
            <person name="Fung C.S."/>
            <person name="Xiao X."/>
            <person name="Malainual N."/>
            <person name="Hou J."/>
            <person name="Wang L."/>
            <person name="Wang M."/>
            <person name="Yang K.Y."/>
            <person name="Cui Y."/>
            <person name="Leung E.L."/>
            <person name="Nong W."/>
            <person name="Shin S.K."/>
            <person name="Au S.W."/>
            <person name="Jeong K.Y."/>
            <person name="Chew F.T."/>
            <person name="Hui J.H."/>
            <person name="Leung T.F."/>
            <person name="Tungtrongchitr A."/>
            <person name="Zhong N."/>
            <person name="Liu Z."/>
            <person name="Tsui S.K."/>
        </authorList>
    </citation>
    <scope>NUCLEOTIDE SEQUENCE [LARGE SCALE GENOMIC DNA]</scope>
    <source>
        <strain evidence="1">Derp</strain>
    </source>
</reference>
<evidence type="ECO:0000313" key="2">
    <source>
        <dbReference type="Proteomes" id="UP000887458"/>
    </source>
</evidence>
<keyword evidence="2" id="KW-1185">Reference proteome</keyword>
<evidence type="ECO:0000313" key="1">
    <source>
        <dbReference type="EMBL" id="KAH9412424.1"/>
    </source>
</evidence>
<name>A0ABQ8IQ18_DERPT</name>
<accession>A0ABQ8IQ18</accession>
<sequence>MPPTLAKCKKVIQIQRAIEHDTIVSDLIADHTGFLQISKRDFDNSQYLLLLQSQFINSFPSSVDIKPINACLQRDSHVCVRPAIKSIHSII</sequence>
<gene>
    <name evidence="1" type="ORF">DERP_014566</name>
</gene>
<comment type="caution">
    <text evidence="1">The sequence shown here is derived from an EMBL/GenBank/DDBJ whole genome shotgun (WGS) entry which is preliminary data.</text>
</comment>
<organism evidence="1 2">
    <name type="scientific">Dermatophagoides pteronyssinus</name>
    <name type="common">European house dust mite</name>
    <dbReference type="NCBI Taxonomy" id="6956"/>
    <lineage>
        <taxon>Eukaryota</taxon>
        <taxon>Metazoa</taxon>
        <taxon>Ecdysozoa</taxon>
        <taxon>Arthropoda</taxon>
        <taxon>Chelicerata</taxon>
        <taxon>Arachnida</taxon>
        <taxon>Acari</taxon>
        <taxon>Acariformes</taxon>
        <taxon>Sarcoptiformes</taxon>
        <taxon>Astigmata</taxon>
        <taxon>Psoroptidia</taxon>
        <taxon>Analgoidea</taxon>
        <taxon>Pyroglyphidae</taxon>
        <taxon>Dermatophagoidinae</taxon>
        <taxon>Dermatophagoides</taxon>
    </lineage>
</organism>
<dbReference type="EMBL" id="NJHN03000130">
    <property type="protein sequence ID" value="KAH9412424.1"/>
    <property type="molecule type" value="Genomic_DNA"/>
</dbReference>
<protein>
    <submittedName>
        <fullName evidence="1">Uncharacterized protein</fullName>
    </submittedName>
</protein>
<proteinExistence type="predicted"/>
<reference evidence="1 2" key="1">
    <citation type="journal article" date="2018" name="J. Allergy Clin. Immunol.">
        <title>High-quality assembly of Dermatophagoides pteronyssinus genome and transcriptome reveals a wide range of novel allergens.</title>
        <authorList>
            <person name="Liu X.Y."/>
            <person name="Yang K.Y."/>
            <person name="Wang M.Q."/>
            <person name="Kwok J.S."/>
            <person name="Zeng X."/>
            <person name="Yang Z."/>
            <person name="Xiao X.J."/>
            <person name="Lau C.P."/>
            <person name="Li Y."/>
            <person name="Huang Z.M."/>
            <person name="Ba J.G."/>
            <person name="Yim A.K."/>
            <person name="Ouyang C.Y."/>
            <person name="Ngai S.M."/>
            <person name="Chan T.F."/>
            <person name="Leung E.L."/>
            <person name="Liu L."/>
            <person name="Liu Z.G."/>
            <person name="Tsui S.K."/>
        </authorList>
    </citation>
    <scope>NUCLEOTIDE SEQUENCE [LARGE SCALE GENOMIC DNA]</scope>
    <source>
        <strain evidence="1">Derp</strain>
    </source>
</reference>
<dbReference type="Proteomes" id="UP000887458">
    <property type="component" value="Unassembled WGS sequence"/>
</dbReference>